<comment type="subunit">
    <text evidence="18">There are 3 forms of beta-hexosaminidase: hexosaminidase A is a heterodimer composed of one subunit alpha and one subunit beta (chain A and B); hexosaminidase B is a homodimer of two beta subunits (two chains A and B); hexosaminidase S is a homodimer of two alpha subunits. The composition of the dimer (isozyme A versus isozyme S) has a significant effect on the substrate specificity of the alpha subunit active site.</text>
</comment>
<evidence type="ECO:0000256" key="3">
    <source>
        <dbReference type="ARBA" id="ARBA00006285"/>
    </source>
</evidence>
<evidence type="ECO:0000256" key="17">
    <source>
        <dbReference type="ARBA" id="ARBA00045511"/>
    </source>
</evidence>
<dbReference type="InterPro" id="IPR017853">
    <property type="entry name" value="GH"/>
</dbReference>
<comment type="catalytic activity">
    <reaction evidence="15">
        <text>a ganglioside GM2 (d18:1(4E)) + H2O = a ganglioside GM3 (d18:1(4E)) + N-acetyl-beta-D-galactosamine</text>
        <dbReference type="Rhea" id="RHEA:47940"/>
        <dbReference type="ChEBI" id="CHEBI:15377"/>
        <dbReference type="ChEBI" id="CHEBI:28497"/>
        <dbReference type="ChEBI" id="CHEBI:60065"/>
        <dbReference type="ChEBI" id="CHEBI:71502"/>
    </reaction>
    <physiologicalReaction direction="left-to-right" evidence="15">
        <dbReference type="Rhea" id="RHEA:47941"/>
    </physiologicalReaction>
</comment>
<dbReference type="Pfam" id="PF00728">
    <property type="entry name" value="Glyco_hydro_20"/>
    <property type="match status" value="1"/>
</dbReference>
<name>A0ABV0S3W4_9TELE</name>
<dbReference type="InterPro" id="IPR025705">
    <property type="entry name" value="Beta_hexosaminidase_sua/sub"/>
</dbReference>
<comment type="similarity">
    <text evidence="3">Belongs to the glycosyl hydrolase 20 family.</text>
</comment>
<dbReference type="PANTHER" id="PTHR22600:SF38">
    <property type="entry name" value="BETA-HEXOSAMINIDASE SUBUNIT BETA"/>
    <property type="match status" value="1"/>
</dbReference>
<comment type="caution">
    <text evidence="22">The sequence shown here is derived from an EMBL/GenBank/DDBJ whole genome shotgun (WGS) entry which is preliminary data.</text>
</comment>
<evidence type="ECO:0000256" key="11">
    <source>
        <dbReference type="ARBA" id="ARBA00037865"/>
    </source>
</evidence>
<evidence type="ECO:0000256" key="9">
    <source>
        <dbReference type="ARBA" id="ARBA00023329"/>
    </source>
</evidence>
<dbReference type="InterPro" id="IPR015883">
    <property type="entry name" value="Glyco_hydro_20_cat"/>
</dbReference>
<comment type="catalytic activity">
    <reaction evidence="20">
        <text>N-acetyl-beta-D-6-sulfogalactosaminyl-(1-&gt;4)-alpha-L-iduronyl-(1-&gt;3)-N-acetyl-D-6-sulfogalactosamine + H2O = alpha-L-iduronyl-(1-&gt;3)-N-acetyl-D-6-sulfogalactosamine + N-acetyl-D-6-sulfogalactosamine</text>
        <dbReference type="Rhea" id="RHEA:64384"/>
        <dbReference type="ChEBI" id="CHEBI:15377"/>
        <dbReference type="ChEBI" id="CHEBI:152567"/>
        <dbReference type="ChEBI" id="CHEBI:152568"/>
        <dbReference type="ChEBI" id="CHEBI:153064"/>
    </reaction>
    <physiologicalReaction direction="left-to-right" evidence="20">
        <dbReference type="Rhea" id="RHEA:64385"/>
    </physiologicalReaction>
</comment>
<dbReference type="EC" id="3.2.1.52" evidence="4"/>
<gene>
    <name evidence="22" type="ORF">XENOCAPTIV_028591</name>
</gene>
<keyword evidence="6" id="KW-0443">Lipid metabolism</keyword>
<reference evidence="22 23" key="1">
    <citation type="submission" date="2021-06" db="EMBL/GenBank/DDBJ databases">
        <authorList>
            <person name="Palmer J.M."/>
        </authorList>
    </citation>
    <scope>NUCLEOTIDE SEQUENCE [LARGE SCALE GENOMIC DNA]</scope>
    <source>
        <strain evidence="22 23">XC_2019</strain>
        <tissue evidence="22">Muscle</tissue>
    </source>
</reference>
<evidence type="ECO:0000256" key="4">
    <source>
        <dbReference type="ARBA" id="ARBA00012663"/>
    </source>
</evidence>
<evidence type="ECO:0000256" key="10">
    <source>
        <dbReference type="ARBA" id="ARBA00023505"/>
    </source>
</evidence>
<dbReference type="PRINTS" id="PR00738">
    <property type="entry name" value="GLHYDRLASE20"/>
</dbReference>
<evidence type="ECO:0000256" key="1">
    <source>
        <dbReference type="ARBA" id="ARBA00001231"/>
    </source>
</evidence>
<accession>A0ABV0S3W4</accession>
<evidence type="ECO:0000256" key="12">
    <source>
        <dbReference type="ARBA" id="ARBA00040637"/>
    </source>
</evidence>
<evidence type="ECO:0000256" key="15">
    <source>
        <dbReference type="ARBA" id="ARBA00043767"/>
    </source>
</evidence>
<sequence length="158" mass="18000">QPDLLTPCYAGSKPSGTFGPVNPILNSTYDFMGQFFKEISTVFPDAYVHLGGDEVDFTCWKSNPDIQRFMEQQGFGQDYSKLESFYIQKYIFHSGYLKPDTVVHVWIGSGTNSEMSKVTAAGYTTILSAPWYLDYISIGQDWQKYYKVEPLNFNGQFC</sequence>
<comment type="catalytic activity">
    <reaction evidence="16">
        <text>a ganglioside GM2 + H2O = a ganglioside GM3 + N-acetyl-beta-D-galactosamine</text>
        <dbReference type="Rhea" id="RHEA:47968"/>
        <dbReference type="ChEBI" id="CHEBI:15377"/>
        <dbReference type="ChEBI" id="CHEBI:28497"/>
        <dbReference type="ChEBI" id="CHEBI:79210"/>
        <dbReference type="ChEBI" id="CHEBI:79218"/>
    </reaction>
    <physiologicalReaction direction="left-to-right" evidence="16">
        <dbReference type="Rhea" id="RHEA:47969"/>
    </physiologicalReaction>
</comment>
<keyword evidence="8" id="KW-0458">Lysosome</keyword>
<keyword evidence="7" id="KW-1015">Disulfide bond</keyword>
<evidence type="ECO:0000313" key="23">
    <source>
        <dbReference type="Proteomes" id="UP001434883"/>
    </source>
</evidence>
<comment type="function">
    <text evidence="17">Hydrolyzes the non-reducing end N-acetyl-D-hexosamine and/or sulfated N-acetyl-D-hexosamine of glycoconjugates, such as the oligosaccharide moieties from proteins and neutral glycolipids, or from certain mucopolysaccharides. The isozyme B does not hydrolyze each of these substrates, however hydrolyzes efficiently neutral oligosaccharide. Only the isozyme A is responsible for the degradation of GM2 gangliosides in the presence of GM2A. During fertilization is responsible, at least in part, for the zona block to polyspermy. Present in the cortical granules of non-activated oocytes, is exocytosed during the cortical reaction in response to oocyte activation and inactivates the sperm galactosyltransferase-binding site, accounting for the block in sperm binding to the zona pellucida.</text>
</comment>
<dbReference type="SUPFAM" id="SSF51445">
    <property type="entry name" value="(Trans)glycosidases"/>
    <property type="match status" value="1"/>
</dbReference>
<evidence type="ECO:0000256" key="2">
    <source>
        <dbReference type="ARBA" id="ARBA00004371"/>
    </source>
</evidence>
<evidence type="ECO:0000259" key="21">
    <source>
        <dbReference type="Pfam" id="PF00728"/>
    </source>
</evidence>
<keyword evidence="23" id="KW-1185">Reference proteome</keyword>
<protein>
    <recommendedName>
        <fullName evidence="12">Beta-hexosaminidase subunit beta</fullName>
        <ecNumber evidence="4">3.2.1.52</ecNumber>
    </recommendedName>
    <alternativeName>
        <fullName evidence="13">Beta-N-acetylhexosaminidase subunit beta</fullName>
    </alternativeName>
    <alternativeName>
        <fullName evidence="14">N-acetyl-beta-glucosaminidase subunit beta</fullName>
    </alternativeName>
</protein>
<feature type="domain" description="Glycoside hydrolase family 20 catalytic" evidence="21">
    <location>
        <begin position="20"/>
        <end position="144"/>
    </location>
</feature>
<dbReference type="PANTHER" id="PTHR22600">
    <property type="entry name" value="BETA-HEXOSAMINIDASE"/>
    <property type="match status" value="1"/>
</dbReference>
<comment type="subcellular location">
    <subcellularLocation>
        <location evidence="11">Cytoplasmic vesicle</location>
        <location evidence="11">Secretory vesicle</location>
        <location evidence="11">Cortical granule</location>
    </subcellularLocation>
    <subcellularLocation>
        <location evidence="2">Lysosome</location>
    </subcellularLocation>
</comment>
<dbReference type="EMBL" id="JAHRIN010068006">
    <property type="protein sequence ID" value="MEQ2215169.1"/>
    <property type="molecule type" value="Genomic_DNA"/>
</dbReference>
<evidence type="ECO:0000256" key="20">
    <source>
        <dbReference type="ARBA" id="ARBA00049464"/>
    </source>
</evidence>
<keyword evidence="5" id="KW-0378">Hydrolase</keyword>
<proteinExistence type="inferred from homology"/>
<dbReference type="Gene3D" id="3.20.20.80">
    <property type="entry name" value="Glycosidases"/>
    <property type="match status" value="2"/>
</dbReference>
<evidence type="ECO:0000256" key="5">
    <source>
        <dbReference type="ARBA" id="ARBA00022801"/>
    </source>
</evidence>
<comment type="catalytic activity">
    <reaction evidence="10">
        <text>beta-D-GalNAc-(1-&gt;4)-alpha-L-IdoA-(1-&gt;3)-beta-D-GalNAc-4-sulfate-(1-&gt;4)-alpha-L-IdoA-(1-&gt;3)-D-GalNAc-4-sulfate + H2O = alpha-L-IdoA-(1-&gt;3)-beta-D-GalNAc-4-sulfate-(1-&gt;4)-alpha-L-IdoA-(1-&gt;3)-D-GalNAc-4-sulfate + N-acetyl-D-galactosamine</text>
        <dbReference type="Rhea" id="RHEA:64372"/>
        <dbReference type="ChEBI" id="CHEBI:15377"/>
        <dbReference type="ChEBI" id="CHEBI:28037"/>
        <dbReference type="ChEBI" id="CHEBI:152565"/>
        <dbReference type="ChEBI" id="CHEBI:152566"/>
    </reaction>
    <physiologicalReaction direction="left-to-right" evidence="10">
        <dbReference type="Rhea" id="RHEA:64373"/>
    </physiologicalReaction>
</comment>
<evidence type="ECO:0000256" key="19">
    <source>
        <dbReference type="ARBA" id="ARBA00047301"/>
    </source>
</evidence>
<evidence type="ECO:0000256" key="8">
    <source>
        <dbReference type="ARBA" id="ARBA00023228"/>
    </source>
</evidence>
<evidence type="ECO:0000256" key="7">
    <source>
        <dbReference type="ARBA" id="ARBA00023157"/>
    </source>
</evidence>
<keyword evidence="9" id="KW-0968">Cytoplasmic vesicle</keyword>
<evidence type="ECO:0000256" key="14">
    <source>
        <dbReference type="ARBA" id="ARBA00042832"/>
    </source>
</evidence>
<evidence type="ECO:0000313" key="22">
    <source>
        <dbReference type="EMBL" id="MEQ2215169.1"/>
    </source>
</evidence>
<evidence type="ECO:0000256" key="6">
    <source>
        <dbReference type="ARBA" id="ARBA00023098"/>
    </source>
</evidence>
<feature type="non-terminal residue" evidence="22">
    <location>
        <position position="1"/>
    </location>
</feature>
<evidence type="ECO:0000256" key="13">
    <source>
        <dbReference type="ARBA" id="ARBA00042342"/>
    </source>
</evidence>
<evidence type="ECO:0000256" key="18">
    <source>
        <dbReference type="ARBA" id="ARBA00046959"/>
    </source>
</evidence>
<comment type="catalytic activity">
    <reaction evidence="1">
        <text>Hydrolysis of terminal non-reducing N-acetyl-D-hexosamine residues in N-acetyl-beta-D-hexosaminides.</text>
        <dbReference type="EC" id="3.2.1.52"/>
    </reaction>
</comment>
<comment type="catalytic activity">
    <reaction evidence="19">
        <text>N-acetyl-beta-D-galactosaminyl-(1-&gt;4)-beta-D-3-sulfogalactosyl-(1-&gt;4)-beta-D-glucosyl-(1&lt;-&gt;1')-ceramide + H2O = a beta-D-3-sulfogalactosyl-(1-&gt;4)-beta-D-glucosyl-(1&lt;-&gt;1')-ceramide + N-acetyl-beta-D-galactosamine</text>
        <dbReference type="Rhea" id="RHEA:48276"/>
        <dbReference type="ChEBI" id="CHEBI:15377"/>
        <dbReference type="ChEBI" id="CHEBI:28497"/>
        <dbReference type="ChEBI" id="CHEBI:90163"/>
        <dbReference type="ChEBI" id="CHEBI:90164"/>
    </reaction>
    <physiologicalReaction direction="left-to-right" evidence="19">
        <dbReference type="Rhea" id="RHEA:48277"/>
    </physiologicalReaction>
</comment>
<evidence type="ECO:0000256" key="16">
    <source>
        <dbReference type="ARBA" id="ARBA00043827"/>
    </source>
</evidence>
<dbReference type="Proteomes" id="UP001434883">
    <property type="component" value="Unassembled WGS sequence"/>
</dbReference>
<organism evidence="22 23">
    <name type="scientific">Xenoophorus captivus</name>
    <dbReference type="NCBI Taxonomy" id="1517983"/>
    <lineage>
        <taxon>Eukaryota</taxon>
        <taxon>Metazoa</taxon>
        <taxon>Chordata</taxon>
        <taxon>Craniata</taxon>
        <taxon>Vertebrata</taxon>
        <taxon>Euteleostomi</taxon>
        <taxon>Actinopterygii</taxon>
        <taxon>Neopterygii</taxon>
        <taxon>Teleostei</taxon>
        <taxon>Neoteleostei</taxon>
        <taxon>Acanthomorphata</taxon>
        <taxon>Ovalentaria</taxon>
        <taxon>Atherinomorphae</taxon>
        <taxon>Cyprinodontiformes</taxon>
        <taxon>Goodeidae</taxon>
        <taxon>Xenoophorus</taxon>
    </lineage>
</organism>